<evidence type="ECO:0000313" key="2">
    <source>
        <dbReference type="Proteomes" id="UP000824120"/>
    </source>
</evidence>
<organism evidence="1 2">
    <name type="scientific">Solanum commersonii</name>
    <name type="common">Commerson's wild potato</name>
    <name type="synonym">Commerson's nightshade</name>
    <dbReference type="NCBI Taxonomy" id="4109"/>
    <lineage>
        <taxon>Eukaryota</taxon>
        <taxon>Viridiplantae</taxon>
        <taxon>Streptophyta</taxon>
        <taxon>Embryophyta</taxon>
        <taxon>Tracheophyta</taxon>
        <taxon>Spermatophyta</taxon>
        <taxon>Magnoliopsida</taxon>
        <taxon>eudicotyledons</taxon>
        <taxon>Gunneridae</taxon>
        <taxon>Pentapetalae</taxon>
        <taxon>asterids</taxon>
        <taxon>lamiids</taxon>
        <taxon>Solanales</taxon>
        <taxon>Solanaceae</taxon>
        <taxon>Solanoideae</taxon>
        <taxon>Solaneae</taxon>
        <taxon>Solanum</taxon>
    </lineage>
</organism>
<dbReference type="AlphaFoldDB" id="A0A9J5YVP6"/>
<comment type="caution">
    <text evidence="1">The sequence shown here is derived from an EMBL/GenBank/DDBJ whole genome shotgun (WGS) entry which is preliminary data.</text>
</comment>
<reference evidence="1 2" key="1">
    <citation type="submission" date="2020-09" db="EMBL/GenBank/DDBJ databases">
        <title>De no assembly of potato wild relative species, Solanum commersonii.</title>
        <authorList>
            <person name="Cho K."/>
        </authorList>
    </citation>
    <scope>NUCLEOTIDE SEQUENCE [LARGE SCALE GENOMIC DNA]</scope>
    <source>
        <strain evidence="1">LZ3.2</strain>
        <tissue evidence="1">Leaf</tissue>
    </source>
</reference>
<dbReference type="EMBL" id="JACXVP010000005">
    <property type="protein sequence ID" value="KAG5603847.1"/>
    <property type="molecule type" value="Genomic_DNA"/>
</dbReference>
<protein>
    <submittedName>
        <fullName evidence="1">Uncharacterized protein</fullName>
    </submittedName>
</protein>
<name>A0A9J5YVP6_SOLCO</name>
<dbReference type="Proteomes" id="UP000824120">
    <property type="component" value="Chromosome 5"/>
</dbReference>
<keyword evidence="2" id="KW-1185">Reference proteome</keyword>
<gene>
    <name evidence="1" type="ORF">H5410_025339</name>
</gene>
<accession>A0A9J5YVP6</accession>
<evidence type="ECO:0000313" key="1">
    <source>
        <dbReference type="EMBL" id="KAG5603847.1"/>
    </source>
</evidence>
<sequence>MRWSLDLCVEKNQLDVTSLKLGIERESKWTELAWPKLRGLFTFDAAPVSDSPKIHYFWRIRHTPLDIFEEFEQHRAWQPKQ</sequence>
<dbReference type="OrthoDB" id="550424at2759"/>
<proteinExistence type="predicted"/>